<name>A0A1I8PDH6_STOCA</name>
<feature type="region of interest" description="Disordered" evidence="5">
    <location>
        <begin position="1703"/>
        <end position="1754"/>
    </location>
</feature>
<protein>
    <recommendedName>
        <fullName evidence="7">Serpin domain-containing protein</fullName>
    </recommendedName>
</protein>
<dbReference type="Proteomes" id="UP000095300">
    <property type="component" value="Unassembled WGS sequence"/>
</dbReference>
<organism evidence="8 9">
    <name type="scientific">Stomoxys calcitrans</name>
    <name type="common">Stable fly</name>
    <name type="synonym">Conops calcitrans</name>
    <dbReference type="NCBI Taxonomy" id="35570"/>
    <lineage>
        <taxon>Eukaryota</taxon>
        <taxon>Metazoa</taxon>
        <taxon>Ecdysozoa</taxon>
        <taxon>Arthropoda</taxon>
        <taxon>Hexapoda</taxon>
        <taxon>Insecta</taxon>
        <taxon>Pterygota</taxon>
        <taxon>Neoptera</taxon>
        <taxon>Endopterygota</taxon>
        <taxon>Diptera</taxon>
        <taxon>Brachycera</taxon>
        <taxon>Muscomorpha</taxon>
        <taxon>Muscoidea</taxon>
        <taxon>Muscidae</taxon>
        <taxon>Stomoxys</taxon>
    </lineage>
</organism>
<dbReference type="InterPro" id="IPR036186">
    <property type="entry name" value="Serpin_sf"/>
</dbReference>
<feature type="compositionally biased region" description="Acidic residues" evidence="5">
    <location>
        <begin position="1893"/>
        <end position="1902"/>
    </location>
</feature>
<keyword evidence="2" id="KW-0646">Protease inhibitor</keyword>
<dbReference type="GO" id="GO:0004867">
    <property type="term" value="F:serine-type endopeptidase inhibitor activity"/>
    <property type="evidence" value="ECO:0007669"/>
    <property type="project" value="UniProtKB-KW"/>
</dbReference>
<sequence>MRFNALAVVLTCCGLLCANVYAYPPTYSDEPPAVNNNGDNDDDGGGGGGGGGYALPQFHIGQAQHQGHNKPTGTHIVSTKASITTPSSSATAAQWATEAISAITAAGKTTLQPAFVYNAQVPAHIEPEANKVVNAVKLASSTVAAAAAAATSQPSSSYQTEGSFGYTSTYQGPKLNGNVEQDGDLSKKHNAASSLSSVAVILNGDQPEFTDALGHKVPKPQPSLQVASPIDLLNPDRYEFYTFDEHGELVKRLMTMEEIQSIVANGDGEGPTIIHHSPADDRDPEKKVEDIVNSVQIVLNKEVETNKNSTSNILSVLDTPDVSSSWSMILPAIFGNTGNVDIFPQQKPQQIVMTPDSEILETSTKEPMTTTTVEPKPNKRKPGQKRKTSTTTTTTEVTPQVIQEELDSHESVYTGMQQYQHLTATMQGYEGFSQTHLQPVYHKLPEQLKVESTTKRVFINNQEIVQGQKVESANMGENQAKKPPHVQHKPLPPHRVKNPNGGVTTTKRPHPTKQKIKRKPSTTTMAPQMPSTVEMVTTTPEPTTTPEATTTPEPTTTTPILTTTMTTTTTIPVPTTTTTTIPITTTSTTTEAQPTAPSSTTAPKKKKKKKPTPSPASEGYGSSLKPITTTDNVTAISSTEAKPEQITDAPPMNSTSTTAPKKRKKKPTRNPIRTTTSPGGESTAKPNVGSEKSKPSSKPHKTRPTQTSSISADLAAEGSAHQEIAHNNYQQVSHHRPRPKPHKPTTTTTKKTTTTTTTDMPSTTTIYSPVPAVTSQNEPGLIVEEFPGYQPTTSIRVTSESPSPTPTTTHHEPTDSGTSGYPIPSYGLTINHSEEDSNTYDYKKQPLPVIATTQKDIPKPDEQDINTMQSFDQILQSLKQPELTQKVDLLVPDSNGTKVKPIKYDSAENMEQLEDLANKHMLPVDIAENSYYPQILENTYGSNSSVSLATIGGQQEINKIWQNSSDETDTTTYLTKNPLDITTSMAVEPETTEMEMTKTVSIPTNYPDSETEDTGPAYVAPSQSLTESSQDSAVETNPSTLQNTAETSEQFPETTYSGPAKYATELPIAITPTAEEISEESTKYLTEDSNEETTKEIANDSLDTTLLQETTELPHTQLNEFYAQEPQTIIHSVTTEMPLELPSLIYGDTTTDSSAELPEQTTLVLGQFRLPVKAPQKDHFMDDDKDSYEQPILVADLKPQLNLEVLKPSAQISMSDFQTQAATVASTLVDGTNTLQYNNNMMSSNETKDEIAFLVSDVIKQISNNDHTMAKPDETTYATRPQYSPSAHQNVPMPIKQDYNDNQQSNGGHGLYIPLEHENFYHNRFSNLAKLNTSFLMPDHSAQSADDKLTAVVQPILLDSYGNGELGADENLEEKLENNMTNEASSTSQQDEKTTTNSDEQSGTEPLVDPVTLASEPLNEGFEMAMATDTEDFTPALTSTEQTTQLFDNKITNLYQTSADFYDTVANNVQMDNLQVEDNATISTPQREESTTTAILQVEDNATLSTPQREESTTTENHSTDESDDEENTTLVALAPSLSHTYVEQKMPEDIVDDREALFEANSSVDTTTQLNDLSEETTESQWQNYGENNTPDLIQLPTYSVASEESDFKIGYGEQQMTAEDALVDAEITTNSPTKSSEENMSELETATIKVESTEGQEDYKTMENALENIDESTVAHVIKPPNYQSDVVDDDTGYNKLQISAESSVETTTAKVYEESEENSSDTDSSDTTTPREDTTQPPSFEEENIDVGYAQPTLVEETTTISYDMSEETSDELTAMISEEDESDDLVDEDPYIKLGETTTPKIVESSTGLLTNYHTTTVTPSVQNISLESNLSADQSNLSQNETNDQNLQEDKYMLAPPKPINIIPEPEDSSSSNNAEAQNLNDEHTFEGADEEDEDDQLGYQAPKQPTSPSTGTQVEATTTPKPTVSTTKRLNTLKPVSYFNKQPAYALYQDQVEPLYNKPTMMPQSQQQHQESVPNKVLTYSVVTPQQRPMQRPPQLSNLMIASSLATRAPVKLEPSPPSSKGLEASLTNLDGDILAFAKLCNELAFSYWKSITSEKISAARSLVLSPFALTSMLSMVFLGARGSTSGEMNDILKLDDMVTFNPHLVFKNITDSVERAMDSDIATTAFVREVFSDRANGKILQFFKEKTQQLYAGHVEEVNFHVVNDIIRRRTNLLVKRHTMGKVLEYLRTNSVWVNGPLATISANLFQTDCSHGSTQDRDGELFFQVHPTVRQRRLVPIPAVLFRSGFTAGYEPNLDATVVAFGRIQDTVSMIYVMPGHQSTISPSDNLDRLEKDLMDTAISKNAWSNLLTSLMDRPGMEVQLPRFSHRSFVNATLGLQKMGLKGLFKSDYADLGGLTGSSNRDIFLSDMIQINTFSTCGEEKIADHHHVEMYPAPPLRKRNKDVDAHEDDDFDSSEAIIDFGSLVQDSALGRGFYDDLLDPKYLELPLPLRPRQARVPDAPRLRFDKPFLYFVRHNPTGMILFMGRFNPRLLP</sequence>
<dbReference type="VEuPathDB" id="VectorBase:SCAU007096"/>
<comment type="similarity">
    <text evidence="1 4">Belongs to the serpin family.</text>
</comment>
<feature type="compositionally biased region" description="Polar residues" evidence="5">
    <location>
        <begin position="1703"/>
        <end position="1712"/>
    </location>
</feature>
<feature type="region of interest" description="Disordered" evidence="5">
    <location>
        <begin position="1379"/>
        <end position="1407"/>
    </location>
</feature>
<feature type="compositionally biased region" description="Low complexity" evidence="5">
    <location>
        <begin position="744"/>
        <end position="765"/>
    </location>
</feature>
<dbReference type="PANTHER" id="PTHR11461:SF211">
    <property type="entry name" value="GH10112P-RELATED"/>
    <property type="match status" value="1"/>
</dbReference>
<feature type="region of interest" description="Disordered" evidence="5">
    <location>
        <begin position="793"/>
        <end position="822"/>
    </location>
</feature>
<keyword evidence="6" id="KW-0732">Signal</keyword>
<feature type="compositionally biased region" description="Low complexity" evidence="5">
    <location>
        <begin position="361"/>
        <end position="375"/>
    </location>
</feature>
<feature type="compositionally biased region" description="Basic residues" evidence="5">
    <location>
        <begin position="482"/>
        <end position="497"/>
    </location>
</feature>
<reference evidence="8" key="1">
    <citation type="submission" date="2020-05" db="UniProtKB">
        <authorList>
            <consortium name="EnsemblMetazoa"/>
        </authorList>
    </citation>
    <scope>IDENTIFICATION</scope>
    <source>
        <strain evidence="8">USDA</strain>
    </source>
</reference>
<gene>
    <name evidence="8" type="primary">106091791</name>
</gene>
<evidence type="ECO:0000256" key="5">
    <source>
        <dbReference type="SAM" id="MobiDB-lite"/>
    </source>
</evidence>
<evidence type="ECO:0000256" key="3">
    <source>
        <dbReference type="ARBA" id="ARBA00022900"/>
    </source>
</evidence>
<dbReference type="PANTHER" id="PTHR11461">
    <property type="entry name" value="SERINE PROTEASE INHIBITOR, SERPIN"/>
    <property type="match status" value="1"/>
</dbReference>
<dbReference type="Gene3D" id="2.30.39.10">
    <property type="entry name" value="Alpha-1-antitrypsin, domain 1"/>
    <property type="match status" value="1"/>
</dbReference>
<feature type="compositionally biased region" description="Basic residues" evidence="5">
    <location>
        <begin position="507"/>
        <end position="520"/>
    </location>
</feature>
<evidence type="ECO:0000256" key="6">
    <source>
        <dbReference type="SAM" id="SignalP"/>
    </source>
</evidence>
<feature type="region of interest" description="Disordered" evidence="5">
    <location>
        <begin position="476"/>
        <end position="775"/>
    </location>
</feature>
<dbReference type="GO" id="GO:0005615">
    <property type="term" value="C:extracellular space"/>
    <property type="evidence" value="ECO:0007669"/>
    <property type="project" value="InterPro"/>
</dbReference>
<dbReference type="EnsemblMetazoa" id="SCAU007096-RA">
    <property type="protein sequence ID" value="SCAU007096-PA"/>
    <property type="gene ID" value="SCAU007096"/>
</dbReference>
<feature type="compositionally biased region" description="Polar residues" evidence="5">
    <location>
        <begin position="1379"/>
        <end position="1404"/>
    </location>
</feature>
<feature type="compositionally biased region" description="Polar residues" evidence="5">
    <location>
        <begin position="521"/>
        <end position="536"/>
    </location>
</feature>
<feature type="compositionally biased region" description="Polar residues" evidence="5">
    <location>
        <begin position="1874"/>
        <end position="1885"/>
    </location>
</feature>
<feature type="compositionally biased region" description="Polar residues" evidence="5">
    <location>
        <begin position="1021"/>
        <end position="1057"/>
    </location>
</feature>
<feature type="region of interest" description="Disordered" evidence="5">
    <location>
        <begin position="361"/>
        <end position="396"/>
    </location>
</feature>
<feature type="region of interest" description="Disordered" evidence="5">
    <location>
        <begin position="989"/>
        <end position="1059"/>
    </location>
</feature>
<feature type="compositionally biased region" description="Low complexity" evidence="5">
    <location>
        <begin position="798"/>
        <end position="808"/>
    </location>
</feature>
<feature type="region of interest" description="Disordered" evidence="5">
    <location>
        <begin position="1862"/>
        <end position="1932"/>
    </location>
</feature>
<dbReference type="KEGG" id="scac:106091791"/>
<keyword evidence="9" id="KW-1185">Reference proteome</keyword>
<dbReference type="Pfam" id="PF00079">
    <property type="entry name" value="Serpin"/>
    <property type="match status" value="1"/>
</dbReference>
<dbReference type="SUPFAM" id="SSF56574">
    <property type="entry name" value="Serpins"/>
    <property type="match status" value="1"/>
</dbReference>
<evidence type="ECO:0000256" key="4">
    <source>
        <dbReference type="RuleBase" id="RU000411"/>
    </source>
</evidence>
<feature type="compositionally biased region" description="Low complexity" evidence="5">
    <location>
        <begin position="537"/>
        <end position="602"/>
    </location>
</feature>
<feature type="compositionally biased region" description="Basic residues" evidence="5">
    <location>
        <begin position="378"/>
        <end position="388"/>
    </location>
</feature>
<evidence type="ECO:0000256" key="1">
    <source>
        <dbReference type="ARBA" id="ARBA00009500"/>
    </source>
</evidence>
<dbReference type="STRING" id="35570.A0A1I8PDH6"/>
<feature type="region of interest" description="Disordered" evidence="5">
    <location>
        <begin position="1481"/>
        <end position="1528"/>
    </location>
</feature>
<evidence type="ECO:0000256" key="2">
    <source>
        <dbReference type="ARBA" id="ARBA00022690"/>
    </source>
</evidence>
<dbReference type="InterPro" id="IPR023795">
    <property type="entry name" value="Serpin_CS"/>
</dbReference>
<dbReference type="PROSITE" id="PS00284">
    <property type="entry name" value="SERPIN"/>
    <property type="match status" value="1"/>
</dbReference>
<feature type="domain" description="Serpin" evidence="7">
    <location>
        <begin position="2052"/>
        <end position="2496"/>
    </location>
</feature>
<proteinExistence type="inferred from homology"/>
<dbReference type="InterPro" id="IPR042185">
    <property type="entry name" value="Serpin_sf_2"/>
</dbReference>
<feature type="region of interest" description="Disordered" evidence="5">
    <location>
        <begin position="1631"/>
        <end position="1659"/>
    </location>
</feature>
<feature type="region of interest" description="Disordered" evidence="5">
    <location>
        <begin position="31"/>
        <end position="51"/>
    </location>
</feature>
<feature type="compositionally biased region" description="Polar residues" evidence="5">
    <location>
        <begin position="1481"/>
        <end position="1507"/>
    </location>
</feature>
<dbReference type="InterPro" id="IPR023796">
    <property type="entry name" value="Serpin_dom"/>
</dbReference>
<dbReference type="OrthoDB" id="1063785at2759"/>
<feature type="signal peptide" evidence="6">
    <location>
        <begin position="1"/>
        <end position="22"/>
    </location>
</feature>
<feature type="region of interest" description="Disordered" evidence="5">
    <location>
        <begin position="1080"/>
        <end position="1101"/>
    </location>
</feature>
<dbReference type="FunFam" id="2.30.39.10:FF:000045">
    <property type="entry name" value="Blast:Leukocyte elastase inhibitor"/>
    <property type="match status" value="1"/>
</dbReference>
<dbReference type="InterPro" id="IPR000215">
    <property type="entry name" value="Serpin_fam"/>
</dbReference>
<feature type="compositionally biased region" description="Acidic residues" evidence="5">
    <location>
        <begin position="1717"/>
        <end position="1727"/>
    </location>
</feature>
<dbReference type="SMART" id="SM00093">
    <property type="entry name" value="SERPIN"/>
    <property type="match status" value="1"/>
</dbReference>
<feature type="compositionally biased region" description="Polar residues" evidence="5">
    <location>
        <begin position="1909"/>
        <end position="1922"/>
    </location>
</feature>
<accession>A0A1I8PDH6</accession>
<evidence type="ECO:0000259" key="7">
    <source>
        <dbReference type="SMART" id="SM00093"/>
    </source>
</evidence>
<dbReference type="InterPro" id="IPR042178">
    <property type="entry name" value="Serpin_sf_1"/>
</dbReference>
<feature type="compositionally biased region" description="Low complexity" evidence="5">
    <location>
        <begin position="1923"/>
        <end position="1932"/>
    </location>
</feature>
<feature type="chain" id="PRO_5009326581" description="Serpin domain-containing protein" evidence="6">
    <location>
        <begin position="23"/>
        <end position="2500"/>
    </location>
</feature>
<feature type="compositionally biased region" description="Polar residues" evidence="5">
    <location>
        <begin position="625"/>
        <end position="640"/>
    </location>
</feature>
<feature type="compositionally biased region" description="Basic residues" evidence="5">
    <location>
        <begin position="733"/>
        <end position="743"/>
    </location>
</feature>
<evidence type="ECO:0000313" key="9">
    <source>
        <dbReference type="Proteomes" id="UP000095300"/>
    </source>
</evidence>
<dbReference type="Gene3D" id="3.30.497.10">
    <property type="entry name" value="Antithrombin, subunit I, domain 2"/>
    <property type="match status" value="1"/>
</dbReference>
<feature type="compositionally biased region" description="Basic and acidic residues" evidence="5">
    <location>
        <begin position="1080"/>
        <end position="1098"/>
    </location>
</feature>
<keyword evidence="3" id="KW-0722">Serine protease inhibitor</keyword>
<evidence type="ECO:0000313" key="8">
    <source>
        <dbReference type="EnsemblMetazoa" id="SCAU007096-PA"/>
    </source>
</evidence>